<dbReference type="Proteomes" id="UP001367676">
    <property type="component" value="Unassembled WGS sequence"/>
</dbReference>
<protein>
    <submittedName>
        <fullName evidence="1">Uncharacterized protein</fullName>
    </submittedName>
</protein>
<accession>A0AAN9TWT6</accession>
<keyword evidence="2" id="KW-1185">Reference proteome</keyword>
<evidence type="ECO:0000313" key="1">
    <source>
        <dbReference type="EMBL" id="KAK7595389.1"/>
    </source>
</evidence>
<dbReference type="EMBL" id="JBBCAQ010000018">
    <property type="protein sequence ID" value="KAK7595389.1"/>
    <property type="molecule type" value="Genomic_DNA"/>
</dbReference>
<comment type="caution">
    <text evidence="1">The sequence shown here is derived from an EMBL/GenBank/DDBJ whole genome shotgun (WGS) entry which is preliminary data.</text>
</comment>
<proteinExistence type="predicted"/>
<sequence>MLEDNADDTITDLQFRVLIISNTILAEKHEDTGGPSGAAKCVANLGPSNSSSSSRCAKKLALIAERRLHYEA</sequence>
<organism evidence="1 2">
    <name type="scientific">Parthenolecanium corni</name>
    <dbReference type="NCBI Taxonomy" id="536013"/>
    <lineage>
        <taxon>Eukaryota</taxon>
        <taxon>Metazoa</taxon>
        <taxon>Ecdysozoa</taxon>
        <taxon>Arthropoda</taxon>
        <taxon>Hexapoda</taxon>
        <taxon>Insecta</taxon>
        <taxon>Pterygota</taxon>
        <taxon>Neoptera</taxon>
        <taxon>Paraneoptera</taxon>
        <taxon>Hemiptera</taxon>
        <taxon>Sternorrhyncha</taxon>
        <taxon>Coccoidea</taxon>
        <taxon>Coccidae</taxon>
        <taxon>Parthenolecanium</taxon>
    </lineage>
</organism>
<name>A0AAN9TWT6_9HEMI</name>
<reference evidence="1 2" key="1">
    <citation type="submission" date="2024-03" db="EMBL/GenBank/DDBJ databases">
        <title>Adaptation during the transition from Ophiocordyceps entomopathogen to insect associate is accompanied by gene loss and intensified selection.</title>
        <authorList>
            <person name="Ward C.M."/>
            <person name="Onetto C.A."/>
            <person name="Borneman A.R."/>
        </authorList>
    </citation>
    <scope>NUCLEOTIDE SEQUENCE [LARGE SCALE GENOMIC DNA]</scope>
    <source>
        <strain evidence="1">AWRI1</strain>
        <tissue evidence="1">Single Adult Female</tissue>
    </source>
</reference>
<gene>
    <name evidence="1" type="ORF">V9T40_013214</name>
</gene>
<dbReference type="AlphaFoldDB" id="A0AAN9TWT6"/>
<evidence type="ECO:0000313" key="2">
    <source>
        <dbReference type="Proteomes" id="UP001367676"/>
    </source>
</evidence>